<dbReference type="SUPFAM" id="SSF52540">
    <property type="entry name" value="P-loop containing nucleoside triphosphate hydrolases"/>
    <property type="match status" value="1"/>
</dbReference>
<dbReference type="GO" id="GO:0005524">
    <property type="term" value="F:ATP binding"/>
    <property type="evidence" value="ECO:0007669"/>
    <property type="project" value="InterPro"/>
</dbReference>
<dbReference type="AlphaFoldDB" id="A0A0F8W0M8"/>
<dbReference type="SMART" id="SM00382">
    <property type="entry name" value="AAA"/>
    <property type="match status" value="1"/>
</dbReference>
<reference evidence="2" key="1">
    <citation type="journal article" date="2015" name="Nature">
        <title>Complex archaea that bridge the gap between prokaryotes and eukaryotes.</title>
        <authorList>
            <person name="Spang A."/>
            <person name="Saw J.H."/>
            <person name="Jorgensen S.L."/>
            <person name="Zaremba-Niedzwiedzka K."/>
            <person name="Martijn J."/>
            <person name="Lind A.E."/>
            <person name="van Eijk R."/>
            <person name="Schleper C."/>
            <person name="Guy L."/>
            <person name="Ettema T.J."/>
        </authorList>
    </citation>
    <scope>NUCLEOTIDE SEQUENCE</scope>
</reference>
<name>A0A0F8W0M8_9ZZZZ</name>
<accession>A0A0F8W0M8</accession>
<dbReference type="Pfam" id="PF00004">
    <property type="entry name" value="AAA"/>
    <property type="match status" value="1"/>
</dbReference>
<dbReference type="GO" id="GO:0016887">
    <property type="term" value="F:ATP hydrolysis activity"/>
    <property type="evidence" value="ECO:0007669"/>
    <property type="project" value="InterPro"/>
</dbReference>
<comment type="caution">
    <text evidence="2">The sequence shown here is derived from an EMBL/GenBank/DDBJ whole genome shotgun (WGS) entry which is preliminary data.</text>
</comment>
<dbReference type="GO" id="GO:0006261">
    <property type="term" value="P:DNA-templated DNA replication"/>
    <property type="evidence" value="ECO:0007669"/>
    <property type="project" value="TreeGrafter"/>
</dbReference>
<dbReference type="InterPro" id="IPR003959">
    <property type="entry name" value="ATPase_AAA_core"/>
</dbReference>
<evidence type="ECO:0000313" key="2">
    <source>
        <dbReference type="EMBL" id="KKK50168.1"/>
    </source>
</evidence>
<gene>
    <name evidence="2" type="ORF">LCGC14_3127730</name>
</gene>
<protein>
    <recommendedName>
        <fullName evidence="1">AAA+ ATPase domain-containing protein</fullName>
    </recommendedName>
</protein>
<dbReference type="InterPro" id="IPR050238">
    <property type="entry name" value="DNA_Rep/Repair_Clamp_Loader"/>
</dbReference>
<dbReference type="CDD" id="cd00009">
    <property type="entry name" value="AAA"/>
    <property type="match status" value="1"/>
</dbReference>
<dbReference type="InterPro" id="IPR027417">
    <property type="entry name" value="P-loop_NTPase"/>
</dbReference>
<dbReference type="InterPro" id="IPR025662">
    <property type="entry name" value="Sigma_54_int_dom_ATP-bd_1"/>
</dbReference>
<dbReference type="PANTHER" id="PTHR11669:SF0">
    <property type="entry name" value="PROTEIN STICHEL-LIKE 2"/>
    <property type="match status" value="1"/>
</dbReference>
<organism evidence="2">
    <name type="scientific">marine sediment metagenome</name>
    <dbReference type="NCBI Taxonomy" id="412755"/>
    <lineage>
        <taxon>unclassified sequences</taxon>
        <taxon>metagenomes</taxon>
        <taxon>ecological metagenomes</taxon>
    </lineage>
</organism>
<dbReference type="EMBL" id="LAZR01068157">
    <property type="protein sequence ID" value="KKK50168.1"/>
    <property type="molecule type" value="Genomic_DNA"/>
</dbReference>
<sequence>MSLYVKYRPKSFEEMSGNVEVITYLREALSDLEKCPKVFLFFGETGTGKTTIARIISEQLGCGELDYVEVDSANFRGIDTVRELRKSSRFHASKPGGSRVWVIDEVHKATTDAQNALLKLLEEPKNLSRLS</sequence>
<proteinExistence type="predicted"/>
<dbReference type="PROSITE" id="PS00675">
    <property type="entry name" value="SIGMA54_INTERACT_1"/>
    <property type="match status" value="1"/>
</dbReference>
<feature type="domain" description="AAA+ ATPase" evidence="1">
    <location>
        <begin position="35"/>
        <end position="127"/>
    </location>
</feature>
<evidence type="ECO:0000259" key="1">
    <source>
        <dbReference type="SMART" id="SM00382"/>
    </source>
</evidence>
<dbReference type="PANTHER" id="PTHR11669">
    <property type="entry name" value="REPLICATION FACTOR C / DNA POLYMERASE III GAMMA-TAU SUBUNIT"/>
    <property type="match status" value="1"/>
</dbReference>
<dbReference type="Gene3D" id="3.40.50.300">
    <property type="entry name" value="P-loop containing nucleotide triphosphate hydrolases"/>
    <property type="match status" value="1"/>
</dbReference>
<dbReference type="InterPro" id="IPR003593">
    <property type="entry name" value="AAA+_ATPase"/>
</dbReference>